<feature type="binding site" evidence="6">
    <location>
        <position position="235"/>
    </location>
    <ligand>
        <name>S-adenosyl-L-methionine</name>
        <dbReference type="ChEBI" id="CHEBI:59789"/>
    </ligand>
</feature>
<dbReference type="PANTHER" id="PTHR43648">
    <property type="entry name" value="ELECTRON TRANSFER FLAVOPROTEIN BETA SUBUNIT LYSINE METHYLTRANSFERASE"/>
    <property type="match status" value="1"/>
</dbReference>
<evidence type="ECO:0000313" key="8">
    <source>
        <dbReference type="Proteomes" id="UP001596143"/>
    </source>
</evidence>
<gene>
    <name evidence="6 7" type="primary">prmA</name>
    <name evidence="7" type="ORF">ACFPTR_12900</name>
</gene>
<keyword evidence="4 6" id="KW-0808">Transferase</keyword>
<dbReference type="EC" id="2.1.1.-" evidence="6"/>
<keyword evidence="7" id="KW-0687">Ribonucleoprotein</keyword>
<sequence length="304" mass="33893">MYWIECSVHTTREAMETVSHILHEMGAAGVVIEDKESLGEDMNVRSLEDYVTVKAYFPEQKITEKMIDLEQALESLPQFHEHIGRNEITLNKVAEEDWAESWKKYYKPTSVTDTLTIVPTWEKYEKETGEHVIELDPGMAFGTGTHSTTILTLRALEKTIQGGESVIDVGTGSGILAIAAAKFGARNVLALDNDETAVNVAKENIAHNEVEHLISVEQNDLLKGITTRANVICANILAEVITECAEDAYRLLTPHGIFIASGIIEHKLEEVHRSLMDAGFSMKETSKMGDWVLIIAIKKNNEER</sequence>
<dbReference type="Gene3D" id="3.40.50.150">
    <property type="entry name" value="Vaccinia Virus protein VP39"/>
    <property type="match status" value="1"/>
</dbReference>
<keyword evidence="5 6" id="KW-0949">S-adenosyl-L-methionine</keyword>
<proteinExistence type="inferred from homology"/>
<organism evidence="7 8">
    <name type="scientific">Aliibacillus thermotolerans</name>
    <dbReference type="NCBI Taxonomy" id="1834418"/>
    <lineage>
        <taxon>Bacteria</taxon>
        <taxon>Bacillati</taxon>
        <taxon>Bacillota</taxon>
        <taxon>Bacilli</taxon>
        <taxon>Bacillales</taxon>
        <taxon>Bacillaceae</taxon>
        <taxon>Aliibacillus</taxon>
    </lineage>
</organism>
<dbReference type="HAMAP" id="MF_00735">
    <property type="entry name" value="Methyltr_PrmA"/>
    <property type="match status" value="1"/>
</dbReference>
<dbReference type="InterPro" id="IPR004498">
    <property type="entry name" value="Ribosomal_PrmA_MeTrfase"/>
</dbReference>
<comment type="function">
    <text evidence="6">Methylates ribosomal protein L11.</text>
</comment>
<protein>
    <recommendedName>
        <fullName evidence="6">Ribosomal protein L11 methyltransferase</fullName>
        <shortName evidence="6">L11 Mtase</shortName>
        <ecNumber evidence="6">2.1.1.-</ecNumber>
    </recommendedName>
</protein>
<evidence type="ECO:0000256" key="2">
    <source>
        <dbReference type="ARBA" id="ARBA00022490"/>
    </source>
</evidence>
<dbReference type="GO" id="GO:0008168">
    <property type="term" value="F:methyltransferase activity"/>
    <property type="evidence" value="ECO:0007669"/>
    <property type="project" value="UniProtKB-KW"/>
</dbReference>
<keyword evidence="3 6" id="KW-0489">Methyltransferase</keyword>
<dbReference type="PIRSF" id="PIRSF000401">
    <property type="entry name" value="RPL11_MTase"/>
    <property type="match status" value="1"/>
</dbReference>
<dbReference type="GO" id="GO:0005840">
    <property type="term" value="C:ribosome"/>
    <property type="evidence" value="ECO:0007669"/>
    <property type="project" value="UniProtKB-KW"/>
</dbReference>
<comment type="similarity">
    <text evidence="1 6">Belongs to the methyltransferase superfamily. PrmA family.</text>
</comment>
<evidence type="ECO:0000256" key="4">
    <source>
        <dbReference type="ARBA" id="ARBA00022679"/>
    </source>
</evidence>
<comment type="catalytic activity">
    <reaction evidence="6">
        <text>L-lysyl-[protein] + 3 S-adenosyl-L-methionine = N(6),N(6),N(6)-trimethyl-L-lysyl-[protein] + 3 S-adenosyl-L-homocysteine + 3 H(+)</text>
        <dbReference type="Rhea" id="RHEA:54192"/>
        <dbReference type="Rhea" id="RHEA-COMP:9752"/>
        <dbReference type="Rhea" id="RHEA-COMP:13826"/>
        <dbReference type="ChEBI" id="CHEBI:15378"/>
        <dbReference type="ChEBI" id="CHEBI:29969"/>
        <dbReference type="ChEBI" id="CHEBI:57856"/>
        <dbReference type="ChEBI" id="CHEBI:59789"/>
        <dbReference type="ChEBI" id="CHEBI:61961"/>
    </reaction>
</comment>
<dbReference type="CDD" id="cd02440">
    <property type="entry name" value="AdoMet_MTases"/>
    <property type="match status" value="1"/>
</dbReference>
<comment type="caution">
    <text evidence="7">The sequence shown here is derived from an EMBL/GenBank/DDBJ whole genome shotgun (WGS) entry which is preliminary data.</text>
</comment>
<keyword evidence="2 6" id="KW-0963">Cytoplasm</keyword>
<dbReference type="InterPro" id="IPR050078">
    <property type="entry name" value="Ribosomal_L11_MeTrfase_PrmA"/>
</dbReference>
<dbReference type="InterPro" id="IPR029063">
    <property type="entry name" value="SAM-dependent_MTases_sf"/>
</dbReference>
<accession>A0ABW0UCT6</accession>
<dbReference type="PANTHER" id="PTHR43648:SF1">
    <property type="entry name" value="ELECTRON TRANSFER FLAVOPROTEIN BETA SUBUNIT LYSINE METHYLTRANSFERASE"/>
    <property type="match status" value="1"/>
</dbReference>
<evidence type="ECO:0000256" key="3">
    <source>
        <dbReference type="ARBA" id="ARBA00022603"/>
    </source>
</evidence>
<evidence type="ECO:0000313" key="7">
    <source>
        <dbReference type="EMBL" id="MFC5629746.1"/>
    </source>
</evidence>
<name>A0ABW0UCT6_9BACI</name>
<dbReference type="NCBIfam" id="TIGR00406">
    <property type="entry name" value="prmA"/>
    <property type="match status" value="1"/>
</dbReference>
<keyword evidence="8" id="KW-1185">Reference proteome</keyword>
<reference evidence="8" key="1">
    <citation type="journal article" date="2019" name="Int. J. Syst. Evol. Microbiol.">
        <title>The Global Catalogue of Microorganisms (GCM) 10K type strain sequencing project: providing services to taxonomists for standard genome sequencing and annotation.</title>
        <authorList>
            <consortium name="The Broad Institute Genomics Platform"/>
            <consortium name="The Broad Institute Genome Sequencing Center for Infectious Disease"/>
            <person name="Wu L."/>
            <person name="Ma J."/>
        </authorList>
    </citation>
    <scope>NUCLEOTIDE SEQUENCE [LARGE SCALE GENOMIC DNA]</scope>
    <source>
        <strain evidence="8">CGMCC 1.15790</strain>
    </source>
</reference>
<feature type="binding site" evidence="6">
    <location>
        <position position="170"/>
    </location>
    <ligand>
        <name>S-adenosyl-L-methionine</name>
        <dbReference type="ChEBI" id="CHEBI:59789"/>
    </ligand>
</feature>
<dbReference type="Proteomes" id="UP001596143">
    <property type="component" value="Unassembled WGS sequence"/>
</dbReference>
<keyword evidence="7" id="KW-0689">Ribosomal protein</keyword>
<feature type="binding site" evidence="6">
    <location>
        <position position="192"/>
    </location>
    <ligand>
        <name>S-adenosyl-L-methionine</name>
        <dbReference type="ChEBI" id="CHEBI:59789"/>
    </ligand>
</feature>
<evidence type="ECO:0000256" key="1">
    <source>
        <dbReference type="ARBA" id="ARBA00009741"/>
    </source>
</evidence>
<dbReference type="SUPFAM" id="SSF53335">
    <property type="entry name" value="S-adenosyl-L-methionine-dependent methyltransferases"/>
    <property type="match status" value="1"/>
</dbReference>
<feature type="binding site" evidence="6">
    <location>
        <position position="149"/>
    </location>
    <ligand>
        <name>S-adenosyl-L-methionine</name>
        <dbReference type="ChEBI" id="CHEBI:59789"/>
    </ligand>
</feature>
<evidence type="ECO:0000256" key="5">
    <source>
        <dbReference type="ARBA" id="ARBA00022691"/>
    </source>
</evidence>
<dbReference type="GO" id="GO:0032259">
    <property type="term" value="P:methylation"/>
    <property type="evidence" value="ECO:0007669"/>
    <property type="project" value="UniProtKB-KW"/>
</dbReference>
<dbReference type="EMBL" id="JBHSPF010000068">
    <property type="protein sequence ID" value="MFC5629746.1"/>
    <property type="molecule type" value="Genomic_DNA"/>
</dbReference>
<dbReference type="Pfam" id="PF06325">
    <property type="entry name" value="PrmA"/>
    <property type="match status" value="1"/>
</dbReference>
<comment type="subcellular location">
    <subcellularLocation>
        <location evidence="6">Cytoplasm</location>
    </subcellularLocation>
</comment>
<evidence type="ECO:0000256" key="6">
    <source>
        <dbReference type="HAMAP-Rule" id="MF_00735"/>
    </source>
</evidence>
<dbReference type="RefSeq" id="WP_270898140.1">
    <property type="nucleotide sequence ID" value="NZ_JBHSPF010000068.1"/>
</dbReference>